<comment type="similarity">
    <text evidence="2">Belongs to the BexD/CtrA/VexA family.</text>
</comment>
<evidence type="ECO:0000313" key="18">
    <source>
        <dbReference type="EMBL" id="MYL98831.1"/>
    </source>
</evidence>
<comment type="caution">
    <text evidence="18">The sequence shown here is derived from an EMBL/GenBank/DDBJ whole genome shotgun (WGS) entry which is preliminary data.</text>
</comment>
<evidence type="ECO:0000256" key="15">
    <source>
        <dbReference type="SAM" id="SignalP"/>
    </source>
</evidence>
<dbReference type="AlphaFoldDB" id="A0A7X4GHN4"/>
<evidence type="ECO:0000256" key="12">
    <source>
        <dbReference type="ARBA" id="ARBA00023139"/>
    </source>
</evidence>
<dbReference type="InterPro" id="IPR003715">
    <property type="entry name" value="Poly_export_N"/>
</dbReference>
<keyword evidence="8" id="KW-0625">Polysaccharide transport</keyword>
<evidence type="ECO:0000256" key="4">
    <source>
        <dbReference type="ARBA" id="ARBA00022452"/>
    </source>
</evidence>
<comment type="subcellular location">
    <subcellularLocation>
        <location evidence="1">Cell outer membrane</location>
        <topology evidence="1">Multi-pass membrane protein</topology>
    </subcellularLocation>
</comment>
<feature type="domain" description="Polysaccharide export protein N-terminal" evidence="16">
    <location>
        <begin position="77"/>
        <end position="179"/>
    </location>
</feature>
<evidence type="ECO:0000256" key="6">
    <source>
        <dbReference type="ARBA" id="ARBA00022692"/>
    </source>
</evidence>
<dbReference type="RefSeq" id="WP_160986470.1">
    <property type="nucleotide sequence ID" value="NZ_WVTD01000010.1"/>
</dbReference>
<dbReference type="Pfam" id="PF02563">
    <property type="entry name" value="Poly_export"/>
    <property type="match status" value="1"/>
</dbReference>
<keyword evidence="5" id="KW-0762">Sugar transport</keyword>
<dbReference type="PROSITE" id="PS51257">
    <property type="entry name" value="PROKAR_LIPOPROTEIN"/>
    <property type="match status" value="1"/>
</dbReference>
<evidence type="ECO:0000256" key="8">
    <source>
        <dbReference type="ARBA" id="ARBA00023047"/>
    </source>
</evidence>
<keyword evidence="11" id="KW-0472">Membrane</keyword>
<evidence type="ECO:0000256" key="2">
    <source>
        <dbReference type="ARBA" id="ARBA00009450"/>
    </source>
</evidence>
<dbReference type="InterPro" id="IPR054765">
    <property type="entry name" value="SLBB_dom"/>
</dbReference>
<evidence type="ECO:0000256" key="11">
    <source>
        <dbReference type="ARBA" id="ARBA00023136"/>
    </source>
</evidence>
<evidence type="ECO:0000256" key="3">
    <source>
        <dbReference type="ARBA" id="ARBA00022448"/>
    </source>
</evidence>
<dbReference type="PANTHER" id="PTHR33619:SF3">
    <property type="entry name" value="POLYSACCHARIDE EXPORT PROTEIN GFCE-RELATED"/>
    <property type="match status" value="1"/>
</dbReference>
<sequence>MIFTRSGRKVLVPVLVLTLAGCSSFGASGPSTRSFGKAEEASVNGSRIRVVPLDGRIAGYLSRPSGNDFASVLGDVPQEDIRVGPGDSLSISIYEAPPAVLFGASASIGAASAASAGGAAAAPPSTSTSLPPVVIDQAGRITLPFVGTLQAGGMTLSELQVAIRARLRGKANDPQVLVSQAGNVSRTVTLLGETGVNARAPLTPHGERVLDILASGETLKQAVDKTTVQIARGKQVVSMPLSAVIADPAQNVRLQPGDVVTALFKPYSFTALGSVMKSSEVEFEASGITLAQALGRVGGLDVQKADIHGVFVFRFEAPQTLGLDQAAAAQDLHDNRGRIPVIYKLEMSRPESLFLAQQFAVRNGDLVYVSKAPLIDLQSFSGIVSQFVFTFINVGDNLQ</sequence>
<keyword evidence="19" id="KW-1185">Reference proteome</keyword>
<dbReference type="GO" id="GO:0006811">
    <property type="term" value="P:monoatomic ion transport"/>
    <property type="evidence" value="ECO:0007669"/>
    <property type="project" value="UniProtKB-KW"/>
</dbReference>
<protein>
    <submittedName>
        <fullName evidence="18">Polysaccharide export protein</fullName>
    </submittedName>
</protein>
<keyword evidence="3" id="KW-0813">Transport</keyword>
<dbReference type="Pfam" id="PF22461">
    <property type="entry name" value="SLBB_2"/>
    <property type="match status" value="1"/>
</dbReference>
<feature type="domain" description="SLBB" evidence="17">
    <location>
        <begin position="271"/>
        <end position="369"/>
    </location>
</feature>
<accession>A0A7X4GHN4</accession>
<evidence type="ECO:0000256" key="7">
    <source>
        <dbReference type="ARBA" id="ARBA00022729"/>
    </source>
</evidence>
<feature type="chain" id="PRO_5030837951" evidence="15">
    <location>
        <begin position="27"/>
        <end position="399"/>
    </location>
</feature>
<dbReference type="Proteomes" id="UP000465810">
    <property type="component" value="Unassembled WGS sequence"/>
</dbReference>
<organism evidence="18 19">
    <name type="scientific">Novosphingobium silvae</name>
    <dbReference type="NCBI Taxonomy" id="2692619"/>
    <lineage>
        <taxon>Bacteria</taxon>
        <taxon>Pseudomonadati</taxon>
        <taxon>Pseudomonadota</taxon>
        <taxon>Alphaproteobacteria</taxon>
        <taxon>Sphingomonadales</taxon>
        <taxon>Sphingomonadaceae</taxon>
        <taxon>Novosphingobium</taxon>
    </lineage>
</organism>
<dbReference type="GO" id="GO:0015288">
    <property type="term" value="F:porin activity"/>
    <property type="evidence" value="ECO:0007669"/>
    <property type="project" value="UniProtKB-KW"/>
</dbReference>
<evidence type="ECO:0000256" key="13">
    <source>
        <dbReference type="ARBA" id="ARBA00023237"/>
    </source>
</evidence>
<keyword evidence="10" id="KW-0626">Porin</keyword>
<evidence type="ECO:0000256" key="10">
    <source>
        <dbReference type="ARBA" id="ARBA00023114"/>
    </source>
</evidence>
<evidence type="ECO:0000256" key="9">
    <source>
        <dbReference type="ARBA" id="ARBA00023065"/>
    </source>
</evidence>
<keyword evidence="14" id="KW-0449">Lipoprotein</keyword>
<dbReference type="GO" id="GO:0015159">
    <property type="term" value="F:polysaccharide transmembrane transporter activity"/>
    <property type="evidence" value="ECO:0007669"/>
    <property type="project" value="InterPro"/>
</dbReference>
<dbReference type="InterPro" id="IPR049712">
    <property type="entry name" value="Poly_export"/>
</dbReference>
<keyword evidence="4" id="KW-1134">Transmembrane beta strand</keyword>
<keyword evidence="12" id="KW-0564">Palmitate</keyword>
<evidence type="ECO:0000256" key="14">
    <source>
        <dbReference type="ARBA" id="ARBA00023288"/>
    </source>
</evidence>
<dbReference type="GO" id="GO:0009279">
    <property type="term" value="C:cell outer membrane"/>
    <property type="evidence" value="ECO:0007669"/>
    <property type="project" value="UniProtKB-SubCell"/>
</dbReference>
<gene>
    <name evidence="18" type="ORF">GR702_13770</name>
</gene>
<keyword evidence="7 15" id="KW-0732">Signal</keyword>
<evidence type="ECO:0000259" key="16">
    <source>
        <dbReference type="Pfam" id="PF02563"/>
    </source>
</evidence>
<evidence type="ECO:0000256" key="1">
    <source>
        <dbReference type="ARBA" id="ARBA00004571"/>
    </source>
</evidence>
<dbReference type="GO" id="GO:0046930">
    <property type="term" value="C:pore complex"/>
    <property type="evidence" value="ECO:0007669"/>
    <property type="project" value="UniProtKB-KW"/>
</dbReference>
<feature type="signal peptide" evidence="15">
    <location>
        <begin position="1"/>
        <end position="26"/>
    </location>
</feature>
<keyword evidence="6" id="KW-0812">Transmembrane</keyword>
<dbReference type="EMBL" id="WVTD01000010">
    <property type="protein sequence ID" value="MYL98831.1"/>
    <property type="molecule type" value="Genomic_DNA"/>
</dbReference>
<name>A0A7X4GHN4_9SPHN</name>
<dbReference type="Gene3D" id="3.10.560.10">
    <property type="entry name" value="Outer membrane lipoprotein wza domain like"/>
    <property type="match status" value="2"/>
</dbReference>
<dbReference type="PANTHER" id="PTHR33619">
    <property type="entry name" value="POLYSACCHARIDE EXPORT PROTEIN GFCE-RELATED"/>
    <property type="match status" value="1"/>
</dbReference>
<reference evidence="18 19" key="1">
    <citation type="submission" date="2019-12" db="EMBL/GenBank/DDBJ databases">
        <authorList>
            <person name="Feng G."/>
            <person name="Zhu H."/>
        </authorList>
    </citation>
    <scope>NUCLEOTIDE SEQUENCE [LARGE SCALE GENOMIC DNA]</scope>
    <source>
        <strain evidence="18 19">FGD1</strain>
    </source>
</reference>
<proteinExistence type="inferred from homology"/>
<evidence type="ECO:0000256" key="5">
    <source>
        <dbReference type="ARBA" id="ARBA00022597"/>
    </source>
</evidence>
<evidence type="ECO:0000259" key="17">
    <source>
        <dbReference type="Pfam" id="PF22461"/>
    </source>
</evidence>
<keyword evidence="13" id="KW-0998">Cell outer membrane</keyword>
<dbReference type="Gene3D" id="3.30.1950.10">
    <property type="entry name" value="wza like domain"/>
    <property type="match status" value="1"/>
</dbReference>
<evidence type="ECO:0000313" key="19">
    <source>
        <dbReference type="Proteomes" id="UP000465810"/>
    </source>
</evidence>
<keyword evidence="9" id="KW-0406">Ion transport</keyword>